<reference evidence="2 3" key="1">
    <citation type="submission" date="2020-04" db="EMBL/GenBank/DDBJ databases">
        <title>Description of novel Gluconacetobacter.</title>
        <authorList>
            <person name="Sombolestani A."/>
        </authorList>
    </citation>
    <scope>NUCLEOTIDE SEQUENCE [LARGE SCALE GENOMIC DNA]</scope>
    <source>
        <strain evidence="2 3">LMG 19747</strain>
    </source>
</reference>
<dbReference type="RefSeq" id="WP_182998048.1">
    <property type="nucleotide sequence ID" value="NZ_JABEQJ010000017.1"/>
</dbReference>
<evidence type="ECO:0000313" key="3">
    <source>
        <dbReference type="Proteomes" id="UP000589085"/>
    </source>
</evidence>
<dbReference type="EMBL" id="JABEQJ010000017">
    <property type="protein sequence ID" value="MBB2161215.1"/>
    <property type="molecule type" value="Genomic_DNA"/>
</dbReference>
<evidence type="ECO:0000313" key="2">
    <source>
        <dbReference type="EMBL" id="MBB2161215.1"/>
    </source>
</evidence>
<accession>A0A7W4IE81</accession>
<gene>
    <name evidence="2" type="ORF">HLH48_13710</name>
</gene>
<evidence type="ECO:0000256" key="1">
    <source>
        <dbReference type="SAM" id="MobiDB-lite"/>
    </source>
</evidence>
<dbReference type="Proteomes" id="UP000589085">
    <property type="component" value="Unassembled WGS sequence"/>
</dbReference>
<proteinExistence type="predicted"/>
<dbReference type="AlphaFoldDB" id="A0A7W4IE81"/>
<protein>
    <submittedName>
        <fullName evidence="2">Uncharacterized protein</fullName>
    </submittedName>
</protein>
<organism evidence="2 3">
    <name type="scientific">Gluconacetobacter sacchari</name>
    <dbReference type="NCBI Taxonomy" id="92759"/>
    <lineage>
        <taxon>Bacteria</taxon>
        <taxon>Pseudomonadati</taxon>
        <taxon>Pseudomonadota</taxon>
        <taxon>Alphaproteobacteria</taxon>
        <taxon>Acetobacterales</taxon>
        <taxon>Acetobacteraceae</taxon>
        <taxon>Gluconacetobacter</taxon>
    </lineage>
</organism>
<feature type="region of interest" description="Disordered" evidence="1">
    <location>
        <begin position="1"/>
        <end position="23"/>
    </location>
</feature>
<sequence length="261" mass="28309">MPNHANRAVVDETSAEKPDSNTSHYPNCLFLGGRGQLGKSFAARWFLERAREVGRAVRVADADHTNQTLRGFVSDAVSPPSADPVSVQGWLEDELASAAATNTSIIVDFGAGDQVIANLAREVTLVEAIKEIGLQPTAVYFIGADPDDVATVEMLLHSFAPTATIIAYARHVVARHVDPSVALRSLIERSNMLSALLDGDARLVPVPVLSCAHKLSERRVGFLDAMSGHGPEPLGPFDRQRVTTWWRAMETAFTPVLHWLP</sequence>
<name>A0A7W4IE81_9PROT</name>
<comment type="caution">
    <text evidence="2">The sequence shown here is derived from an EMBL/GenBank/DDBJ whole genome shotgun (WGS) entry which is preliminary data.</text>
</comment>